<dbReference type="GO" id="GO:1901379">
    <property type="term" value="P:regulation of potassium ion transmembrane transport"/>
    <property type="evidence" value="ECO:0007669"/>
    <property type="project" value="TreeGrafter"/>
</dbReference>
<dbReference type="PANTHER" id="PTHR23055">
    <property type="entry name" value="CALCIUM BINDING PROTEINS"/>
    <property type="match status" value="1"/>
</dbReference>
<dbReference type="GO" id="GO:0005634">
    <property type="term" value="C:nucleus"/>
    <property type="evidence" value="ECO:0007669"/>
    <property type="project" value="TreeGrafter"/>
</dbReference>
<comment type="similarity">
    <text evidence="1">Belongs to the recoverin family.</text>
</comment>
<evidence type="ECO:0000256" key="6">
    <source>
        <dbReference type="ARBA" id="ARBA00023288"/>
    </source>
</evidence>
<dbReference type="GO" id="GO:0000978">
    <property type="term" value="F:RNA polymerase II cis-regulatory region sequence-specific DNA binding"/>
    <property type="evidence" value="ECO:0007669"/>
    <property type="project" value="TreeGrafter"/>
</dbReference>
<keyword evidence="3" id="KW-0479">Metal-binding</keyword>
<protein>
    <recommendedName>
        <fullName evidence="9">EF-hand domain-containing protein</fullName>
    </recommendedName>
</protein>
<evidence type="ECO:0000313" key="11">
    <source>
        <dbReference type="Proteomes" id="UP001460270"/>
    </source>
</evidence>
<dbReference type="PANTHER" id="PTHR23055:SF165">
    <property type="entry name" value="CALSENILIN"/>
    <property type="match status" value="1"/>
</dbReference>
<evidence type="ECO:0000259" key="9">
    <source>
        <dbReference type="PROSITE" id="PS50222"/>
    </source>
</evidence>
<reference evidence="11" key="1">
    <citation type="submission" date="2024-04" db="EMBL/GenBank/DDBJ databases">
        <title>Salinicola lusitanus LLJ914,a marine bacterium isolated from the Okinawa Trough.</title>
        <authorList>
            <person name="Li J."/>
        </authorList>
    </citation>
    <scope>NUCLEOTIDE SEQUENCE [LARGE SCALE GENOMIC DNA]</scope>
</reference>
<keyword evidence="6" id="KW-0449">Lipoprotein</keyword>
<dbReference type="GO" id="GO:0015459">
    <property type="term" value="F:potassium channel regulator activity"/>
    <property type="evidence" value="ECO:0007669"/>
    <property type="project" value="TreeGrafter"/>
</dbReference>
<dbReference type="SMART" id="SM00054">
    <property type="entry name" value="EFh"/>
    <property type="match status" value="3"/>
</dbReference>
<evidence type="ECO:0000256" key="8">
    <source>
        <dbReference type="SAM" id="MobiDB-lite"/>
    </source>
</evidence>
<keyword evidence="2" id="KW-0519">Myristate</keyword>
<dbReference type="FunFam" id="1.10.238.10:FF:000009">
    <property type="entry name" value="Visinin-like protein 1"/>
    <property type="match status" value="1"/>
</dbReference>
<evidence type="ECO:0000256" key="2">
    <source>
        <dbReference type="ARBA" id="ARBA00022707"/>
    </source>
</evidence>
<dbReference type="InterPro" id="IPR018247">
    <property type="entry name" value="EF_Hand_1_Ca_BS"/>
</dbReference>
<evidence type="ECO:0000256" key="3">
    <source>
        <dbReference type="ARBA" id="ARBA00022723"/>
    </source>
</evidence>
<proteinExistence type="inferred from homology"/>
<evidence type="ECO:0000256" key="4">
    <source>
        <dbReference type="ARBA" id="ARBA00022737"/>
    </source>
</evidence>
<sequence>MQVDGKVVDGSLLGDANGVEPAPGRVKDSGKWQKPRFSRKALMKCCLVKWIIASTQPQDKDDSSEVTWSCPRKELQSLYRGFKNECPSGLVDEETFKSIYAQFFPQGDATTYAHFLFNAFDINRNGSIRFEDFVIGLSVLLRGSVTEKLNWAFNLYDINKDGYITKEEMLAIMKSIYDMMGRYTYPCVRDDAPSEHVDKFFQKMDRNRDGVVTIEEFIETCQKDENIMSSMQLFENVI</sequence>
<accession>A0AAW0PS98</accession>
<dbReference type="EMBL" id="JBBPFD010000003">
    <property type="protein sequence ID" value="KAK7934452.1"/>
    <property type="molecule type" value="Genomic_DNA"/>
</dbReference>
<keyword evidence="11" id="KW-1185">Reference proteome</keyword>
<dbReference type="InterPro" id="IPR011992">
    <property type="entry name" value="EF-hand-dom_pair"/>
</dbReference>
<organism evidence="10 11">
    <name type="scientific">Mugilogobius chulae</name>
    <name type="common">yellowstripe goby</name>
    <dbReference type="NCBI Taxonomy" id="88201"/>
    <lineage>
        <taxon>Eukaryota</taxon>
        <taxon>Metazoa</taxon>
        <taxon>Chordata</taxon>
        <taxon>Craniata</taxon>
        <taxon>Vertebrata</taxon>
        <taxon>Euteleostomi</taxon>
        <taxon>Actinopterygii</taxon>
        <taxon>Neopterygii</taxon>
        <taxon>Teleostei</taxon>
        <taxon>Neoteleostei</taxon>
        <taxon>Acanthomorphata</taxon>
        <taxon>Gobiaria</taxon>
        <taxon>Gobiiformes</taxon>
        <taxon>Gobioidei</taxon>
        <taxon>Gobiidae</taxon>
        <taxon>Gobionellinae</taxon>
        <taxon>Mugilogobius</taxon>
    </lineage>
</organism>
<dbReference type="GO" id="GO:0005509">
    <property type="term" value="F:calcium ion binding"/>
    <property type="evidence" value="ECO:0007669"/>
    <property type="project" value="InterPro"/>
</dbReference>
<name>A0AAW0PS98_9GOBI</name>
<dbReference type="InterPro" id="IPR028846">
    <property type="entry name" value="Recoverin"/>
</dbReference>
<dbReference type="CDD" id="cd00051">
    <property type="entry name" value="EFh"/>
    <property type="match status" value="2"/>
</dbReference>
<evidence type="ECO:0000256" key="1">
    <source>
        <dbReference type="ARBA" id="ARBA00006049"/>
    </source>
</evidence>
<dbReference type="PROSITE" id="PS50222">
    <property type="entry name" value="EF_HAND_2"/>
    <property type="match status" value="3"/>
</dbReference>
<comment type="function">
    <text evidence="7">May be involved in the calcium-dependent regulation of rhodopsin phosphorylation. Binds three calcium ions.</text>
</comment>
<dbReference type="Gene3D" id="1.10.238.10">
    <property type="entry name" value="EF-hand"/>
    <property type="match status" value="1"/>
</dbReference>
<evidence type="ECO:0000256" key="7">
    <source>
        <dbReference type="ARBA" id="ARBA00037437"/>
    </source>
</evidence>
<gene>
    <name evidence="10" type="ORF">WMY93_005348</name>
</gene>
<dbReference type="InterPro" id="IPR002048">
    <property type="entry name" value="EF_hand_dom"/>
</dbReference>
<dbReference type="Proteomes" id="UP001460270">
    <property type="component" value="Unassembled WGS sequence"/>
</dbReference>
<dbReference type="Pfam" id="PF13833">
    <property type="entry name" value="EF-hand_8"/>
    <property type="match status" value="1"/>
</dbReference>
<dbReference type="Pfam" id="PF13499">
    <property type="entry name" value="EF-hand_7"/>
    <property type="match status" value="1"/>
</dbReference>
<dbReference type="PROSITE" id="PS00018">
    <property type="entry name" value="EF_HAND_1"/>
    <property type="match status" value="2"/>
</dbReference>
<evidence type="ECO:0000313" key="10">
    <source>
        <dbReference type="EMBL" id="KAK7934452.1"/>
    </source>
</evidence>
<feature type="domain" description="EF-hand" evidence="9">
    <location>
        <begin position="144"/>
        <end position="179"/>
    </location>
</feature>
<dbReference type="SUPFAM" id="SSF47473">
    <property type="entry name" value="EF-hand"/>
    <property type="match status" value="1"/>
</dbReference>
<feature type="region of interest" description="Disordered" evidence="8">
    <location>
        <begin position="1"/>
        <end position="30"/>
    </location>
</feature>
<keyword evidence="4" id="KW-0677">Repeat</keyword>
<feature type="domain" description="EF-hand" evidence="9">
    <location>
        <begin position="192"/>
        <end position="227"/>
    </location>
</feature>
<dbReference type="PRINTS" id="PR00450">
    <property type="entry name" value="RECOVERIN"/>
</dbReference>
<dbReference type="GO" id="GO:0008076">
    <property type="term" value="C:voltage-gated potassium channel complex"/>
    <property type="evidence" value="ECO:0007669"/>
    <property type="project" value="TreeGrafter"/>
</dbReference>
<dbReference type="AlphaFoldDB" id="A0AAW0PS98"/>
<evidence type="ECO:0000256" key="5">
    <source>
        <dbReference type="ARBA" id="ARBA00022837"/>
    </source>
</evidence>
<comment type="caution">
    <text evidence="10">The sequence shown here is derived from an EMBL/GenBank/DDBJ whole genome shotgun (WGS) entry which is preliminary data.</text>
</comment>
<feature type="domain" description="EF-hand" evidence="9">
    <location>
        <begin position="108"/>
        <end position="143"/>
    </location>
</feature>
<keyword evidence="5" id="KW-0106">Calcium</keyword>
<dbReference type="GO" id="GO:0001227">
    <property type="term" value="F:DNA-binding transcription repressor activity, RNA polymerase II-specific"/>
    <property type="evidence" value="ECO:0007669"/>
    <property type="project" value="TreeGrafter"/>
</dbReference>